<dbReference type="PIRSF" id="PIRSF019455">
    <property type="entry name" value="CopR_AtkY"/>
    <property type="match status" value="1"/>
</dbReference>
<keyword evidence="3" id="KW-0238">DNA-binding</keyword>
<dbReference type="Proteomes" id="UP000199603">
    <property type="component" value="Unassembled WGS sequence"/>
</dbReference>
<comment type="similarity">
    <text evidence="1">Belongs to the BlaI transcriptional regulatory family.</text>
</comment>
<dbReference type="GO" id="GO:0003677">
    <property type="term" value="F:DNA binding"/>
    <property type="evidence" value="ECO:0007669"/>
    <property type="project" value="UniProtKB-KW"/>
</dbReference>
<accession>A0A1G6YXR9</accession>
<protein>
    <submittedName>
        <fullName evidence="5">Predicted transcriptional regulator</fullName>
    </submittedName>
</protein>
<dbReference type="Pfam" id="PF03965">
    <property type="entry name" value="Penicillinase_R"/>
    <property type="match status" value="1"/>
</dbReference>
<dbReference type="Gene3D" id="1.10.4040.10">
    <property type="entry name" value="Penicillinase repressor domain"/>
    <property type="match status" value="1"/>
</dbReference>
<evidence type="ECO:0000256" key="1">
    <source>
        <dbReference type="ARBA" id="ARBA00011046"/>
    </source>
</evidence>
<reference evidence="5 6" key="1">
    <citation type="submission" date="2016-10" db="EMBL/GenBank/DDBJ databases">
        <authorList>
            <person name="de Groot N.N."/>
        </authorList>
    </citation>
    <scope>NUCLEOTIDE SEQUENCE [LARGE SCALE GENOMIC DNA]</scope>
    <source>
        <strain evidence="5 6">DSM 16957</strain>
    </source>
</reference>
<keyword evidence="6" id="KW-1185">Reference proteome</keyword>
<proteinExistence type="inferred from homology"/>
<dbReference type="EMBL" id="FNAG01000011">
    <property type="protein sequence ID" value="SDD95111.1"/>
    <property type="molecule type" value="Genomic_DNA"/>
</dbReference>
<dbReference type="OrthoDB" id="279010at2"/>
<dbReference type="RefSeq" id="WP_091244402.1">
    <property type="nucleotide sequence ID" value="NZ_FNAG01000011.1"/>
</dbReference>
<dbReference type="AlphaFoldDB" id="A0A1G6YXR9"/>
<keyword evidence="2" id="KW-0805">Transcription regulation</keyword>
<dbReference type="Gene3D" id="1.10.10.10">
    <property type="entry name" value="Winged helix-like DNA-binding domain superfamily/Winged helix DNA-binding domain"/>
    <property type="match status" value="1"/>
</dbReference>
<keyword evidence="4" id="KW-0804">Transcription</keyword>
<evidence type="ECO:0000313" key="6">
    <source>
        <dbReference type="Proteomes" id="UP000199603"/>
    </source>
</evidence>
<evidence type="ECO:0000313" key="5">
    <source>
        <dbReference type="EMBL" id="SDD95111.1"/>
    </source>
</evidence>
<evidence type="ECO:0000256" key="2">
    <source>
        <dbReference type="ARBA" id="ARBA00023015"/>
    </source>
</evidence>
<gene>
    <name evidence="5" type="ORF">SAMN04488509_11181</name>
</gene>
<dbReference type="InterPro" id="IPR036388">
    <property type="entry name" value="WH-like_DNA-bd_sf"/>
</dbReference>
<organism evidence="5 6">
    <name type="scientific">Aquimonas voraii</name>
    <dbReference type="NCBI Taxonomy" id="265719"/>
    <lineage>
        <taxon>Bacteria</taxon>
        <taxon>Pseudomonadati</taxon>
        <taxon>Pseudomonadota</taxon>
        <taxon>Gammaproteobacteria</taxon>
        <taxon>Lysobacterales</taxon>
        <taxon>Lysobacteraceae</taxon>
        <taxon>Aquimonas</taxon>
    </lineage>
</organism>
<name>A0A1G6YXR9_9GAMM</name>
<dbReference type="InterPro" id="IPR005650">
    <property type="entry name" value="BlaI_family"/>
</dbReference>
<dbReference type="InterPro" id="IPR036390">
    <property type="entry name" value="WH_DNA-bd_sf"/>
</dbReference>
<dbReference type="GO" id="GO:0045892">
    <property type="term" value="P:negative regulation of DNA-templated transcription"/>
    <property type="evidence" value="ECO:0007669"/>
    <property type="project" value="InterPro"/>
</dbReference>
<dbReference type="SUPFAM" id="SSF46785">
    <property type="entry name" value="Winged helix' DNA-binding domain"/>
    <property type="match status" value="1"/>
</dbReference>
<evidence type="ECO:0000256" key="4">
    <source>
        <dbReference type="ARBA" id="ARBA00023163"/>
    </source>
</evidence>
<evidence type="ECO:0000256" key="3">
    <source>
        <dbReference type="ARBA" id="ARBA00023125"/>
    </source>
</evidence>
<sequence length="128" mass="14395">MQISEAESVVMEVLWASSPRSAEEVVAALAGEQEWQEATIKTLLNRLLKKRAISAERDGRRYLYAPVLTREEWVRQQSSSLLDRLFGGRLAPLVAHFQAEQGLSEEDRAALRALLERSEQGSSKGTRK</sequence>
<dbReference type="STRING" id="265719.SAMN04488509_11181"/>